<evidence type="ECO:0000313" key="12">
    <source>
        <dbReference type="Proteomes" id="UP000189704"/>
    </source>
</evidence>
<evidence type="ECO:0000256" key="5">
    <source>
        <dbReference type="ARBA" id="ARBA00022989"/>
    </source>
</evidence>
<gene>
    <name evidence="13" type="primary">CD86</name>
</gene>
<keyword evidence="7" id="KW-1015">Disulfide bond</keyword>
<evidence type="ECO:0000256" key="4">
    <source>
        <dbReference type="ARBA" id="ARBA00022729"/>
    </source>
</evidence>
<dbReference type="GeneID" id="103255013"/>
<protein>
    <submittedName>
        <fullName evidence="13">T-lymphocyte activation antigen CD86</fullName>
    </submittedName>
</protein>
<dbReference type="InterPro" id="IPR013783">
    <property type="entry name" value="Ig-like_fold"/>
</dbReference>
<keyword evidence="5 11" id="KW-1133">Transmembrane helix</keyword>
<evidence type="ECO:0000256" key="11">
    <source>
        <dbReference type="SAM" id="Phobius"/>
    </source>
</evidence>
<keyword evidence="9" id="KW-0325">Glycoprotein</keyword>
<dbReference type="PANTHER" id="PTHR25466">
    <property type="entry name" value="T-LYMPHOCYTE ACTIVATION ANTIGEN"/>
    <property type="match status" value="1"/>
</dbReference>
<dbReference type="GO" id="GO:0031295">
    <property type="term" value="P:T cell costimulation"/>
    <property type="evidence" value="ECO:0007669"/>
    <property type="project" value="TreeGrafter"/>
</dbReference>
<feature type="transmembrane region" description="Helical" evidence="11">
    <location>
        <begin position="182"/>
        <end position="205"/>
    </location>
</feature>
<dbReference type="PANTHER" id="PTHR25466:SF2">
    <property type="entry name" value="T-LYMPHOCYTE ACTIVATION ANTIGEN CD86"/>
    <property type="match status" value="1"/>
</dbReference>
<dbReference type="Proteomes" id="UP000189704">
    <property type="component" value="Unplaced"/>
</dbReference>
<dbReference type="SUPFAM" id="SSF48726">
    <property type="entry name" value="Immunoglobulin"/>
    <property type="match status" value="1"/>
</dbReference>
<keyword evidence="12" id="KW-1185">Reference proteome</keyword>
<dbReference type="GO" id="GO:0042130">
    <property type="term" value="P:negative regulation of T cell proliferation"/>
    <property type="evidence" value="ECO:0007669"/>
    <property type="project" value="TreeGrafter"/>
</dbReference>
<name>A0A1U7T486_CARSF</name>
<evidence type="ECO:0000256" key="8">
    <source>
        <dbReference type="ARBA" id="ARBA00023170"/>
    </source>
</evidence>
<evidence type="ECO:0000256" key="2">
    <source>
        <dbReference type="ARBA" id="ARBA00022475"/>
    </source>
</evidence>
<keyword evidence="8" id="KW-0675">Receptor</keyword>
<comment type="subcellular location">
    <subcellularLocation>
        <location evidence="1">Cell membrane</location>
        <topology evidence="1">Single-pass type I membrane protein</topology>
    </subcellularLocation>
</comment>
<dbReference type="Gene3D" id="2.60.40.10">
    <property type="entry name" value="Immunoglobulins"/>
    <property type="match status" value="2"/>
</dbReference>
<organism evidence="12 13">
    <name type="scientific">Carlito syrichta</name>
    <name type="common">Philippine tarsier</name>
    <name type="synonym">Tarsius syrichta</name>
    <dbReference type="NCBI Taxonomy" id="1868482"/>
    <lineage>
        <taxon>Eukaryota</taxon>
        <taxon>Metazoa</taxon>
        <taxon>Chordata</taxon>
        <taxon>Craniata</taxon>
        <taxon>Vertebrata</taxon>
        <taxon>Euteleostomi</taxon>
        <taxon>Mammalia</taxon>
        <taxon>Eutheria</taxon>
        <taxon>Euarchontoglires</taxon>
        <taxon>Primates</taxon>
        <taxon>Haplorrhini</taxon>
        <taxon>Tarsiiformes</taxon>
        <taxon>Tarsiidae</taxon>
        <taxon>Carlito</taxon>
    </lineage>
</organism>
<evidence type="ECO:0000256" key="3">
    <source>
        <dbReference type="ARBA" id="ARBA00022692"/>
    </source>
</evidence>
<accession>A0A1U7T486</accession>
<dbReference type="GO" id="GO:0006955">
    <property type="term" value="P:immune response"/>
    <property type="evidence" value="ECO:0007669"/>
    <property type="project" value="TreeGrafter"/>
</dbReference>
<keyword evidence="2" id="KW-1003">Cell membrane</keyword>
<evidence type="ECO:0000256" key="7">
    <source>
        <dbReference type="ARBA" id="ARBA00023157"/>
    </source>
</evidence>
<evidence type="ECO:0000256" key="10">
    <source>
        <dbReference type="ARBA" id="ARBA00023319"/>
    </source>
</evidence>
<dbReference type="AlphaFoldDB" id="A0A1U7T486"/>
<dbReference type="GO" id="GO:0007166">
    <property type="term" value="P:cell surface receptor signaling pathway"/>
    <property type="evidence" value="ECO:0007669"/>
    <property type="project" value="TreeGrafter"/>
</dbReference>
<dbReference type="GO" id="GO:0071222">
    <property type="term" value="P:cellular response to lipopolysaccharide"/>
    <property type="evidence" value="ECO:0007669"/>
    <property type="project" value="TreeGrafter"/>
</dbReference>
<evidence type="ECO:0000256" key="6">
    <source>
        <dbReference type="ARBA" id="ARBA00023136"/>
    </source>
</evidence>
<dbReference type="InterPro" id="IPR036179">
    <property type="entry name" value="Ig-like_dom_sf"/>
</dbReference>
<dbReference type="OrthoDB" id="5857426at2759"/>
<proteinExistence type="predicted"/>
<keyword evidence="6 11" id="KW-0472">Membrane</keyword>
<evidence type="ECO:0000256" key="9">
    <source>
        <dbReference type="ARBA" id="ARBA00023180"/>
    </source>
</evidence>
<keyword evidence="10" id="KW-0393">Immunoglobulin domain</keyword>
<dbReference type="GO" id="GO:0009897">
    <property type="term" value="C:external side of plasma membrane"/>
    <property type="evidence" value="ECO:0007669"/>
    <property type="project" value="TreeGrafter"/>
</dbReference>
<evidence type="ECO:0000256" key="1">
    <source>
        <dbReference type="ARBA" id="ARBA00004251"/>
    </source>
</evidence>
<reference evidence="13" key="1">
    <citation type="submission" date="2025-08" db="UniProtKB">
        <authorList>
            <consortium name="RefSeq"/>
        </authorList>
    </citation>
    <scope>IDENTIFICATION</scope>
</reference>
<sequence>MSVLYELYYGKEKLDNVDPKYMGRTSFNSANWTLLLHNIQIKDKGLYQCFIHHKGPNGLIRIHQLPSDLSVLANFSRPKIEPISNVTEDLYINLTCSSIQGYPEPKQMGFKLQTENSTTENYGVMQISQDNITELYNVSISLPVSLPDATSNVTIFCVLQAETTLISLPFCRAPKNPEPPELIILIATGLIATVFCGTVFVLIMWKWKKKKKQPRVKNDVPERSEEEIQCVVDSLKTPSGDTSTTHF</sequence>
<dbReference type="FunFam" id="2.60.40.10:FF:000765">
    <property type="entry name" value="CD86 isoform 1"/>
    <property type="match status" value="1"/>
</dbReference>
<evidence type="ECO:0000313" key="13">
    <source>
        <dbReference type="RefSeq" id="XP_008051178.1"/>
    </source>
</evidence>
<keyword evidence="3 11" id="KW-0812">Transmembrane</keyword>
<dbReference type="GO" id="GO:0042102">
    <property type="term" value="P:positive regulation of T cell proliferation"/>
    <property type="evidence" value="ECO:0007669"/>
    <property type="project" value="TreeGrafter"/>
</dbReference>
<dbReference type="KEGG" id="csyr:103255013"/>
<keyword evidence="4" id="KW-0732">Signal</keyword>
<dbReference type="InterPro" id="IPR051713">
    <property type="entry name" value="T-cell_Activation_Regulation"/>
</dbReference>
<dbReference type="STRING" id="1868482.ENSTSYP00000028574"/>
<dbReference type="CTD" id="942"/>
<dbReference type="RefSeq" id="XP_008051178.1">
    <property type="nucleotide sequence ID" value="XM_008052987.2"/>
</dbReference>